<reference evidence="1 2" key="1">
    <citation type="journal article" date="2007" name="Proc. Natl. Acad. Sci. U.S.A.">
        <title>Genome and proteome of long-chain alkane degrading Geobacillus thermodenitrificans NG80-2 isolated from a deep-subsurface oil reservoir.</title>
        <authorList>
            <person name="Feng L."/>
            <person name="Wang W."/>
            <person name="Cheng J."/>
            <person name="Ren Y."/>
            <person name="Zhao G."/>
            <person name="Gao C."/>
            <person name="Tang Y."/>
            <person name="Liu X."/>
            <person name="Han W."/>
            <person name="Peng X."/>
            <person name="Liu R."/>
            <person name="Wang L."/>
        </authorList>
    </citation>
    <scope>NUCLEOTIDE SEQUENCE [LARGE SCALE GENOMIC DNA]</scope>
    <source>
        <strain evidence="1 2">NG80-2</strain>
    </source>
</reference>
<gene>
    <name evidence="1" type="ordered locus">GTNG_3100</name>
</gene>
<dbReference type="KEGG" id="gtn:GTNG_3100"/>
<accession>A4ISZ1</accession>
<proteinExistence type="predicted"/>
<dbReference type="Proteomes" id="UP000001578">
    <property type="component" value="Chromosome"/>
</dbReference>
<evidence type="ECO:0008006" key="3">
    <source>
        <dbReference type="Google" id="ProtNLM"/>
    </source>
</evidence>
<dbReference type="Gene3D" id="2.60.120.380">
    <property type="match status" value="1"/>
</dbReference>
<evidence type="ECO:0000313" key="2">
    <source>
        <dbReference type="Proteomes" id="UP000001578"/>
    </source>
</evidence>
<protein>
    <recommendedName>
        <fullName evidence="3">Peptidase C-terminal archaeal/bacterial domain-containing protein</fullName>
    </recommendedName>
</protein>
<dbReference type="HOGENOM" id="CLU_2787991_0_0_9"/>
<name>A4ISZ1_GEOTN</name>
<sequence length="68" mass="7508">MHVPSDLDVVIAVYNANGKLIAKGDDYTKGDDEYLTIKLSKGNYWIKVEDAFGNASTSPPYKLGSEQR</sequence>
<dbReference type="EMBL" id="CP000557">
    <property type="protein sequence ID" value="ABO68445.1"/>
    <property type="molecule type" value="Genomic_DNA"/>
</dbReference>
<organism evidence="1 2">
    <name type="scientific">Geobacillus thermodenitrificans (strain NG80-2)</name>
    <dbReference type="NCBI Taxonomy" id="420246"/>
    <lineage>
        <taxon>Bacteria</taxon>
        <taxon>Bacillati</taxon>
        <taxon>Bacillota</taxon>
        <taxon>Bacilli</taxon>
        <taxon>Bacillales</taxon>
        <taxon>Anoxybacillaceae</taxon>
        <taxon>Geobacillus</taxon>
    </lineage>
</organism>
<evidence type="ECO:0000313" key="1">
    <source>
        <dbReference type="EMBL" id="ABO68445.1"/>
    </source>
</evidence>
<dbReference type="AlphaFoldDB" id="A4ISZ1"/>